<reference evidence="1 2" key="1">
    <citation type="submission" date="2020-09" db="EMBL/GenBank/DDBJ databases">
        <title>Isolation and identification of active actinomycetes.</title>
        <authorList>
            <person name="Li X."/>
        </authorList>
    </citation>
    <scope>NUCLEOTIDE SEQUENCE [LARGE SCALE GENOMIC DNA]</scope>
    <source>
        <strain evidence="1 2">NEAU-LLC</strain>
    </source>
</reference>
<accession>A0ABR8NRE9</accession>
<dbReference type="Proteomes" id="UP000598426">
    <property type="component" value="Unassembled WGS sequence"/>
</dbReference>
<keyword evidence="2" id="KW-1185">Reference proteome</keyword>
<protein>
    <submittedName>
        <fullName evidence="1">Glutaminase</fullName>
    </submittedName>
</protein>
<dbReference type="RefSeq" id="WP_191172803.1">
    <property type="nucleotide sequence ID" value="NZ_JACXZS010000011.1"/>
</dbReference>
<gene>
    <name evidence="1" type="ORF">IF188_15985</name>
</gene>
<evidence type="ECO:0000313" key="1">
    <source>
        <dbReference type="EMBL" id="MBD3943194.1"/>
    </source>
</evidence>
<organism evidence="1 2">
    <name type="scientific">Microbacterium helvum</name>
    <dbReference type="NCBI Taxonomy" id="2773713"/>
    <lineage>
        <taxon>Bacteria</taxon>
        <taxon>Bacillati</taxon>
        <taxon>Actinomycetota</taxon>
        <taxon>Actinomycetes</taxon>
        <taxon>Micrococcales</taxon>
        <taxon>Microbacteriaceae</taxon>
        <taxon>Microbacterium</taxon>
    </lineage>
</organism>
<proteinExistence type="predicted"/>
<comment type="caution">
    <text evidence="1">The sequence shown here is derived from an EMBL/GenBank/DDBJ whole genome shotgun (WGS) entry which is preliminary data.</text>
</comment>
<evidence type="ECO:0000313" key="2">
    <source>
        <dbReference type="Proteomes" id="UP000598426"/>
    </source>
</evidence>
<name>A0ABR8NRE9_9MICO</name>
<dbReference type="EMBL" id="JACXZS010000011">
    <property type="protein sequence ID" value="MBD3943194.1"/>
    <property type="molecule type" value="Genomic_DNA"/>
</dbReference>
<sequence length="158" mass="16907">MNTAALFDDARARLTAAGAPREALGELVVPRRILGVARAPRIERRGAAWHLGALLLTDDAVLATGEIVRARQEARRGYTAESQRQRSELAFAARRGGFAEGETVHVGWRALSVDTPDAPLALQDGIPSIRWSAAGALMPLHAYLDERVALLLDPPAGA</sequence>